<dbReference type="EMBL" id="CP031733">
    <property type="protein sequence ID" value="AXQ78942.1"/>
    <property type="molecule type" value="Genomic_DNA"/>
</dbReference>
<keyword evidence="3" id="KW-0677">Repeat</keyword>
<reference evidence="5 9" key="1">
    <citation type="submission" date="2018-08" db="EMBL/GenBank/DDBJ databases">
        <title>Draft genome of Streptococcus sp .nov. Z2.</title>
        <authorList>
            <person name="Tian Z."/>
        </authorList>
    </citation>
    <scope>NUCLEOTIDE SEQUENCE [LARGE SCALE GENOMIC DNA]</scope>
    <source>
        <strain evidence="5 9">Z2</strain>
    </source>
</reference>
<dbReference type="OrthoDB" id="9812571at2"/>
<name>A0A372KMR0_9STRE</name>
<dbReference type="SUPFAM" id="SSF51161">
    <property type="entry name" value="Trimeric LpxA-like enzymes"/>
    <property type="match status" value="1"/>
</dbReference>
<organism evidence="6 8">
    <name type="scientific">Streptococcus chenjunshii</name>
    <dbReference type="NCBI Taxonomy" id="2173853"/>
    <lineage>
        <taxon>Bacteria</taxon>
        <taxon>Bacillati</taxon>
        <taxon>Bacillota</taxon>
        <taxon>Bacilli</taxon>
        <taxon>Lactobacillales</taxon>
        <taxon>Streptococcaceae</taxon>
        <taxon>Streptococcus</taxon>
    </lineage>
</organism>
<reference evidence="4" key="4">
    <citation type="journal article" date="2019" name="Int. J. Syst. Evol. Microbiol.">
        <title>Streptococcus chenjunshii sp. nov. isolated from feces of Tibetan antelopes.</title>
        <authorList>
            <person name="Tian Z."/>
            <person name="Lu S."/>
            <person name="Jin D."/>
            <person name="Yang J."/>
            <person name="Pu J."/>
            <person name="Lai X.H."/>
            <person name="Bai X.N."/>
            <person name="Wu X.M."/>
            <person name="Li J."/>
            <person name="Wang S."/>
            <person name="Xu J."/>
        </authorList>
    </citation>
    <scope>NUCLEOTIDE SEQUENCE</scope>
    <source>
        <strain evidence="4">Z15</strain>
    </source>
</reference>
<comment type="similarity">
    <text evidence="1">Belongs to the transferase hexapeptide repeat family.</text>
</comment>
<evidence type="ECO:0000313" key="8">
    <source>
        <dbReference type="Proteomes" id="UP000262901"/>
    </source>
</evidence>
<keyword evidence="2 6" id="KW-0808">Transferase</keyword>
<accession>A0A372KMR0</accession>
<evidence type="ECO:0000256" key="2">
    <source>
        <dbReference type="ARBA" id="ARBA00022679"/>
    </source>
</evidence>
<dbReference type="InterPro" id="IPR051159">
    <property type="entry name" value="Hexapeptide_acetyltransf"/>
</dbReference>
<dbReference type="Gene3D" id="2.160.10.10">
    <property type="entry name" value="Hexapeptide repeat proteins"/>
    <property type="match status" value="1"/>
</dbReference>
<evidence type="ECO:0000313" key="7">
    <source>
        <dbReference type="Proteomes" id="UP000246115"/>
    </source>
</evidence>
<evidence type="ECO:0000313" key="4">
    <source>
        <dbReference type="EMBL" id="AXQ78942.1"/>
    </source>
</evidence>
<proteinExistence type="inferred from homology"/>
<dbReference type="InterPro" id="IPR011004">
    <property type="entry name" value="Trimer_LpxA-like_sf"/>
</dbReference>
<reference evidence="6 8" key="2">
    <citation type="submission" date="2018-08" db="EMBL/GenBank/DDBJ databases">
        <title>Draft genome of Streptococcus sp. nov. Z1.</title>
        <authorList>
            <person name="Tian Z."/>
        </authorList>
    </citation>
    <scope>NUCLEOTIDE SEQUENCE [LARGE SCALE GENOMIC DNA]</scope>
    <source>
        <strain evidence="6">Z1</strain>
        <strain evidence="8">Z1(2018)</strain>
    </source>
</reference>
<gene>
    <name evidence="4" type="ORF">DDV21_007520</name>
    <name evidence="5" type="ORF">DDV22_03410</name>
    <name evidence="6" type="ORF">DDV23_03400</name>
</gene>
<sequence length="196" mass="21468">MNQRIANMTKDIWTRLADGEDVNMMEQEYSEIVLAEFNRTRALQFKINQTNPTSERMKSLYSELFDTELPETTVVSSPSQIDFGKKVKLGEGVFINHSLTMMSIGGITIGDGTFIGPNVSIVTDNHDFDDILILRCQPVKIGDRVWIGEGVKILPGVTVGDGAILASGAVVTKNVPKNAIVGGNPAKLIRMKGETR</sequence>
<dbReference type="Proteomes" id="UP000246115">
    <property type="component" value="Chromosome"/>
</dbReference>
<keyword evidence="9" id="KW-1185">Reference proteome</keyword>
<evidence type="ECO:0000313" key="9">
    <source>
        <dbReference type="Proteomes" id="UP000264056"/>
    </source>
</evidence>
<dbReference type="Proteomes" id="UP000264056">
    <property type="component" value="Unassembled WGS sequence"/>
</dbReference>
<protein>
    <submittedName>
        <fullName evidence="6">Sugar O-acetyltransferase</fullName>
    </submittedName>
</protein>
<dbReference type="InterPro" id="IPR001451">
    <property type="entry name" value="Hexapep"/>
</dbReference>
<evidence type="ECO:0000313" key="6">
    <source>
        <dbReference type="EMBL" id="RFU53569.1"/>
    </source>
</evidence>
<dbReference type="GO" id="GO:0008374">
    <property type="term" value="F:O-acyltransferase activity"/>
    <property type="evidence" value="ECO:0007669"/>
    <property type="project" value="TreeGrafter"/>
</dbReference>
<accession>A0A346ND47</accession>
<dbReference type="Pfam" id="PF00132">
    <property type="entry name" value="Hexapep"/>
    <property type="match status" value="1"/>
</dbReference>
<dbReference type="AlphaFoldDB" id="A0A372KMR0"/>
<dbReference type="PROSITE" id="PS00101">
    <property type="entry name" value="HEXAPEP_TRANSFERASES"/>
    <property type="match status" value="1"/>
</dbReference>
<dbReference type="PANTHER" id="PTHR23416:SF23">
    <property type="entry name" value="ACETYLTRANSFERASE C18B11.09C-RELATED"/>
    <property type="match status" value="1"/>
</dbReference>
<evidence type="ECO:0000313" key="5">
    <source>
        <dbReference type="EMBL" id="RFU51369.1"/>
    </source>
</evidence>
<evidence type="ECO:0000256" key="1">
    <source>
        <dbReference type="ARBA" id="ARBA00007274"/>
    </source>
</evidence>
<dbReference type="Proteomes" id="UP000262901">
    <property type="component" value="Unassembled WGS sequence"/>
</dbReference>
<reference evidence="7" key="3">
    <citation type="submission" date="2018-08" db="EMBL/GenBank/DDBJ databases">
        <title>Streptococcus chenjunshii sp. nov., isolated from stools sample of the Tibetan antelope in the Qinghai-Tibet plateau, China.</title>
        <authorList>
            <person name="Tian Z."/>
        </authorList>
    </citation>
    <scope>NUCLEOTIDE SEQUENCE [LARGE SCALE GENOMIC DNA]</scope>
    <source>
        <strain evidence="7">Z15</strain>
    </source>
</reference>
<evidence type="ECO:0000256" key="3">
    <source>
        <dbReference type="ARBA" id="ARBA00022737"/>
    </source>
</evidence>
<dbReference type="PANTHER" id="PTHR23416">
    <property type="entry name" value="SIALIC ACID SYNTHASE-RELATED"/>
    <property type="match status" value="1"/>
</dbReference>
<dbReference type="KEGG" id="schj:DDV21_007520"/>
<dbReference type="EMBL" id="QVQY01000006">
    <property type="protein sequence ID" value="RFU51369.1"/>
    <property type="molecule type" value="Genomic_DNA"/>
</dbReference>
<dbReference type="EMBL" id="QVQZ01000005">
    <property type="protein sequence ID" value="RFU53569.1"/>
    <property type="molecule type" value="Genomic_DNA"/>
</dbReference>
<dbReference type="InterPro" id="IPR018357">
    <property type="entry name" value="Hexapep_transf_CS"/>
</dbReference>